<organism evidence="8 9">
    <name type="scientific">Hydrogenophaga palleronii</name>
    <dbReference type="NCBI Taxonomy" id="65655"/>
    <lineage>
        <taxon>Bacteria</taxon>
        <taxon>Pseudomonadati</taxon>
        <taxon>Pseudomonadota</taxon>
        <taxon>Betaproteobacteria</taxon>
        <taxon>Burkholderiales</taxon>
        <taxon>Comamonadaceae</taxon>
        <taxon>Hydrogenophaga</taxon>
    </lineage>
</organism>
<dbReference type="Gene3D" id="2.130.10.10">
    <property type="entry name" value="YVTN repeat-like/Quinoprotein amine dehydrogenase"/>
    <property type="match status" value="1"/>
</dbReference>
<dbReference type="InterPro" id="IPR008707">
    <property type="entry name" value="B-propeller_PilY1"/>
</dbReference>
<evidence type="ECO:0000256" key="2">
    <source>
        <dbReference type="ARBA" id="ARBA00008387"/>
    </source>
</evidence>
<dbReference type="EMBL" id="JAVDWU010000001">
    <property type="protein sequence ID" value="MDR7148486.1"/>
    <property type="molecule type" value="Genomic_DNA"/>
</dbReference>
<gene>
    <name evidence="8" type="ORF">J2W49_000414</name>
</gene>
<comment type="similarity">
    <text evidence="2">Belongs to the PilY1 family.</text>
</comment>
<keyword evidence="9" id="KW-1185">Reference proteome</keyword>
<sequence length="1435" mass="153594">MKHRTESNTMKLSTIANRVAQVVVATSALAVYFGANAITWPNTPLGATTNATPMTMLVMGKDHKLFYEAYNDASDVDGDGTLDVRFKPSIDYYGLFDSTLCYNYASNLFSPGGTAEANTGRCTGTAQWSGRWLNYVTTTRIDALRKVLYGGHREVDSTTQTILRRAYIPQDAHSWGKEYHSVATDGYDIADYTPLALPANNGRHFFGSLTDTNGINCATLSDCSDRQPLLRVRTDVGNNHRIWEWASKERPVLAGSLSTGSFPSGTGAAQDFSVRVEVCTAIFNAGCKQYPNGGSPVYKPVGLLHDYGEDDSMYFGLLTGSYDRNMSGGRLRKVVSSFSNEVNSTTGQFNANARIVNTINNLRIRDFNNGNTENRYRGGWVTTRAMNQGEFPDWGNPIGEMLYEATRYFAGSSAATAAYAGDETIDGQVGLSSVTWDDPYSPNSEASGAACARASFLTISDVNPSFDSNQLPGSYFAPSFTGDLTGLNVETIGDAITTIESNITGLRFIGQSEALYDAAPTPKTVNSLGTIRGLAPEEPTKQGSYYSASVAKYARDTDLRPELTGRQSADTYVVALSSPLPKIEVTTSNGRSVTIVPFAKSVSGSGINAASGEFQPTNQIVDFYVERIANSGTGDADASANEGRYEAIFQINFEDVEQGADHDMDAIARYVIQENAAGQVEVTVTPTYEAGGIGHSMGYIVSGSSADGIYLVAKDNSATPGYFLNVRPGQAPGDCNQSPMPADCGTLPYANPSTDSPTPATYTFTPSNNAAATLLKDPLWYAAKHGGYVDGNNSGTLDQTSEWDRDGDGVPDTYFFVQNPLELSESLRRAFDNIINRAGSGANVVANSTSASATTFVFQGLFNPENWSGGLLAYRVTNDTTNRGVAAAATWNAAEELPAHDVRRIYFGSMEGGTLDGTEFDWGLLSTSERALLGNSNIVNYLRGDRDLEIANGGTLRDRNPHTVLGDIAHSSPFYLPDTGTVFVGANDGMLHAFSGTDGAEQFAYIPSAVLSRLRNLSQVAFDQNHEYFVDGDIAVSNRTQTAGRNYLVGALGRGGKGLYGLDVTDPANFDGDDVLWEYFSPTDADLGYMLGRPIIAQLQNGTWAVIIGNGYNSTNRRAVLYVFNLSTGALIRKLDTGVAGDNGLATPGLVLDNAGRVTTAYAGDLMGNVWKFNLSGNSAASWSIANSGQPLFTAETSAGVAQPITAPITATMKTEAEYAGDPHVGRWFVHFGTGSDFQTSDPSNTALQSWYGLIDTGTPILRSELLQTPGLLNAGEVAGRPVRTFREIQPNAMQTRRGWVIDLIFNNVLEGERMVTASRFYNLTNPTLLASSVIPVDDVCNPGGRGYLNAVNPFTGGRLASPLFDVDDNPATQDMLNGVYPGSIDLGVGKPGEAALVDPFLVGGGSEGEVGSVAIIRPAGSGLRGRISWREIVR</sequence>
<evidence type="ECO:0000256" key="5">
    <source>
        <dbReference type="ARBA" id="ARBA00022837"/>
    </source>
</evidence>
<evidence type="ECO:0000256" key="6">
    <source>
        <dbReference type="ARBA" id="ARBA00023263"/>
    </source>
</evidence>
<dbReference type="InterPro" id="IPR011047">
    <property type="entry name" value="Quinoprotein_ADH-like_sf"/>
</dbReference>
<evidence type="ECO:0000313" key="9">
    <source>
        <dbReference type="Proteomes" id="UP001265700"/>
    </source>
</evidence>
<comment type="subcellular location">
    <subcellularLocation>
        <location evidence="1">Fimbrium</location>
    </subcellularLocation>
</comment>
<feature type="domain" description="PilY1 beta-propeller" evidence="7">
    <location>
        <begin position="981"/>
        <end position="1258"/>
    </location>
</feature>
<dbReference type="Pfam" id="PF05567">
    <property type="entry name" value="T4P_PilY1"/>
    <property type="match status" value="1"/>
</dbReference>
<dbReference type="SUPFAM" id="SSF50998">
    <property type="entry name" value="Quinoprotein alcohol dehydrogenase-like"/>
    <property type="match status" value="1"/>
</dbReference>
<evidence type="ECO:0000256" key="4">
    <source>
        <dbReference type="ARBA" id="ARBA00022723"/>
    </source>
</evidence>
<name>A0ABU1WHD2_9BURK</name>
<evidence type="ECO:0000259" key="7">
    <source>
        <dbReference type="Pfam" id="PF05567"/>
    </source>
</evidence>
<reference evidence="8 9" key="1">
    <citation type="submission" date="2023-07" db="EMBL/GenBank/DDBJ databases">
        <title>Sorghum-associated microbial communities from plants grown in Nebraska, USA.</title>
        <authorList>
            <person name="Schachtman D."/>
        </authorList>
    </citation>
    <scope>NUCLEOTIDE SEQUENCE [LARGE SCALE GENOMIC DNA]</scope>
    <source>
        <strain evidence="8 9">4249</strain>
    </source>
</reference>
<evidence type="ECO:0000313" key="8">
    <source>
        <dbReference type="EMBL" id="MDR7148486.1"/>
    </source>
</evidence>
<keyword evidence="6" id="KW-0281">Fimbrium</keyword>
<accession>A0ABU1WHD2</accession>
<protein>
    <submittedName>
        <fullName evidence="8">Type IV pilus assembly protein PilY1</fullName>
    </submittedName>
</protein>
<proteinExistence type="inferred from homology"/>
<comment type="caution">
    <text evidence="8">The sequence shown here is derived from an EMBL/GenBank/DDBJ whole genome shotgun (WGS) entry which is preliminary data.</text>
</comment>
<dbReference type="InterPro" id="IPR015943">
    <property type="entry name" value="WD40/YVTN_repeat-like_dom_sf"/>
</dbReference>
<evidence type="ECO:0000256" key="1">
    <source>
        <dbReference type="ARBA" id="ARBA00004561"/>
    </source>
</evidence>
<evidence type="ECO:0000256" key="3">
    <source>
        <dbReference type="ARBA" id="ARBA00022558"/>
    </source>
</evidence>
<keyword evidence="3" id="KW-1029">Fimbrium biogenesis</keyword>
<dbReference type="Proteomes" id="UP001265700">
    <property type="component" value="Unassembled WGS sequence"/>
</dbReference>
<keyword evidence="4" id="KW-0479">Metal-binding</keyword>
<keyword evidence="5" id="KW-0106">Calcium</keyword>
<dbReference type="RefSeq" id="WP_310311132.1">
    <property type="nucleotide sequence ID" value="NZ_JAVDWU010000001.1"/>
</dbReference>